<proteinExistence type="predicted"/>
<dbReference type="Proteomes" id="UP000886595">
    <property type="component" value="Unassembled WGS sequence"/>
</dbReference>
<evidence type="ECO:0000313" key="3">
    <source>
        <dbReference type="Proteomes" id="UP000886595"/>
    </source>
</evidence>
<feature type="region of interest" description="Disordered" evidence="1">
    <location>
        <begin position="1"/>
        <end position="32"/>
    </location>
</feature>
<gene>
    <name evidence="2" type="ORF">Bca52824_014457</name>
</gene>
<name>A0A8X7W139_BRACI</name>
<keyword evidence="3" id="KW-1185">Reference proteome</keyword>
<accession>A0A8X7W139</accession>
<sequence>MHDYEEDLEEEAGYDGYYSDDGGSENEELPPKEELEYLELRQKTKDSIRKKWSHDVLSIAKRILEAEDSARNLDASVKDSDATDLEVVTSGPMGDPIV</sequence>
<reference evidence="2 3" key="1">
    <citation type="submission" date="2020-02" db="EMBL/GenBank/DDBJ databases">
        <authorList>
            <person name="Ma Q."/>
            <person name="Huang Y."/>
            <person name="Song X."/>
            <person name="Pei D."/>
        </authorList>
    </citation>
    <scope>NUCLEOTIDE SEQUENCE [LARGE SCALE GENOMIC DNA]</scope>
    <source>
        <strain evidence="2">Sxm20200214</strain>
        <tissue evidence="2">Leaf</tissue>
    </source>
</reference>
<protein>
    <submittedName>
        <fullName evidence="2">Uncharacterized protein</fullName>
    </submittedName>
</protein>
<evidence type="ECO:0000256" key="1">
    <source>
        <dbReference type="SAM" id="MobiDB-lite"/>
    </source>
</evidence>
<dbReference type="AlphaFoldDB" id="A0A8X7W139"/>
<evidence type="ECO:0000313" key="2">
    <source>
        <dbReference type="EMBL" id="KAG2321244.1"/>
    </source>
</evidence>
<comment type="caution">
    <text evidence="2">The sequence shown here is derived from an EMBL/GenBank/DDBJ whole genome shotgun (WGS) entry which is preliminary data.</text>
</comment>
<organism evidence="2 3">
    <name type="scientific">Brassica carinata</name>
    <name type="common">Ethiopian mustard</name>
    <name type="synonym">Abyssinian cabbage</name>
    <dbReference type="NCBI Taxonomy" id="52824"/>
    <lineage>
        <taxon>Eukaryota</taxon>
        <taxon>Viridiplantae</taxon>
        <taxon>Streptophyta</taxon>
        <taxon>Embryophyta</taxon>
        <taxon>Tracheophyta</taxon>
        <taxon>Spermatophyta</taxon>
        <taxon>Magnoliopsida</taxon>
        <taxon>eudicotyledons</taxon>
        <taxon>Gunneridae</taxon>
        <taxon>Pentapetalae</taxon>
        <taxon>rosids</taxon>
        <taxon>malvids</taxon>
        <taxon>Brassicales</taxon>
        <taxon>Brassicaceae</taxon>
        <taxon>Brassiceae</taxon>
        <taxon>Brassica</taxon>
    </lineage>
</organism>
<dbReference type="EMBL" id="JAAMPC010000003">
    <property type="protein sequence ID" value="KAG2321244.1"/>
    <property type="molecule type" value="Genomic_DNA"/>
</dbReference>
<feature type="compositionally biased region" description="Acidic residues" evidence="1">
    <location>
        <begin position="1"/>
        <end position="13"/>
    </location>
</feature>